<dbReference type="AlphaFoldDB" id="A0A173UD62"/>
<reference evidence="2 4" key="1">
    <citation type="submission" date="2015-09" db="EMBL/GenBank/DDBJ databases">
        <authorList>
            <consortium name="Pathogen Informatics"/>
        </authorList>
    </citation>
    <scope>NUCLEOTIDE SEQUENCE [LARGE SCALE GENOMIC DNA]</scope>
    <source>
        <strain evidence="2 4">2789STDY5834962</strain>
    </source>
</reference>
<accession>A0A173UD62</accession>
<feature type="transmembrane region" description="Helical" evidence="1">
    <location>
        <begin position="12"/>
        <end position="33"/>
    </location>
</feature>
<organism evidence="2 4">
    <name type="scientific">Coprococcus comes</name>
    <dbReference type="NCBI Taxonomy" id="410072"/>
    <lineage>
        <taxon>Bacteria</taxon>
        <taxon>Bacillati</taxon>
        <taxon>Bacillota</taxon>
        <taxon>Clostridia</taxon>
        <taxon>Lachnospirales</taxon>
        <taxon>Lachnospiraceae</taxon>
        <taxon>Coprococcus</taxon>
    </lineage>
</organism>
<reference evidence="3 5" key="2">
    <citation type="submission" date="2018-08" db="EMBL/GenBank/DDBJ databases">
        <title>A genome reference for cultivated species of the human gut microbiota.</title>
        <authorList>
            <person name="Zou Y."/>
            <person name="Xue W."/>
            <person name="Luo G."/>
        </authorList>
    </citation>
    <scope>NUCLEOTIDE SEQUENCE [LARGE SCALE GENOMIC DNA]</scope>
    <source>
        <strain evidence="3 5">AM22-12LB</strain>
    </source>
</reference>
<evidence type="ECO:0000313" key="2">
    <source>
        <dbReference type="EMBL" id="CUN12779.1"/>
    </source>
</evidence>
<dbReference type="PANTHER" id="PTHR37305">
    <property type="entry name" value="INTEGRAL MEMBRANE PROTEIN-RELATED"/>
    <property type="match status" value="1"/>
</dbReference>
<dbReference type="EMBL" id="QRIM01000011">
    <property type="protein sequence ID" value="RHG59889.1"/>
    <property type="molecule type" value="Genomic_DNA"/>
</dbReference>
<gene>
    <name evidence="3" type="ORF">DW252_10250</name>
    <name evidence="2" type="ORF">ERS852574_02874</name>
</gene>
<feature type="transmembrane region" description="Helical" evidence="1">
    <location>
        <begin position="176"/>
        <end position="195"/>
    </location>
</feature>
<feature type="transmembrane region" description="Helical" evidence="1">
    <location>
        <begin position="215"/>
        <end position="237"/>
    </location>
</feature>
<feature type="transmembrane region" description="Helical" evidence="1">
    <location>
        <begin position="99"/>
        <end position="118"/>
    </location>
</feature>
<dbReference type="PANTHER" id="PTHR37305:SF1">
    <property type="entry name" value="MEMBRANE PROTEIN"/>
    <property type="match status" value="1"/>
</dbReference>
<evidence type="ECO:0000313" key="4">
    <source>
        <dbReference type="Proteomes" id="UP000095727"/>
    </source>
</evidence>
<dbReference type="Proteomes" id="UP000286595">
    <property type="component" value="Unassembled WGS sequence"/>
</dbReference>
<keyword evidence="1" id="KW-1133">Transmembrane helix</keyword>
<name>A0A173UD62_9FIRM</name>
<feature type="transmembrane region" description="Helical" evidence="1">
    <location>
        <begin position="58"/>
        <end position="78"/>
    </location>
</feature>
<proteinExistence type="predicted"/>
<feature type="transmembrane region" description="Helical" evidence="1">
    <location>
        <begin position="138"/>
        <end position="164"/>
    </location>
</feature>
<protein>
    <submittedName>
        <fullName evidence="3">ABC transporter permease</fullName>
    </submittedName>
    <submittedName>
        <fullName evidence="2">ABC-type transport system involved in multi-copper enzyme maturation, permease component</fullName>
    </submittedName>
</protein>
<evidence type="ECO:0000256" key="1">
    <source>
        <dbReference type="SAM" id="Phobius"/>
    </source>
</evidence>
<dbReference type="EMBL" id="CYXR01000027">
    <property type="protein sequence ID" value="CUN12779.1"/>
    <property type="molecule type" value="Genomic_DNA"/>
</dbReference>
<sequence length="245" mass="27523">MDKLLKLEKYQLLHNSIYWCGMIGIFILGFFTADTYVTEVMGPTEEIVSSLADIFNGMVYDSTFLLIIMSAILALILGQEFSKRTINLEVSAGHSRKQIFTSKIISYLIAFNLMALVYPVSGCIREFGRFGVADVGMFFYNIIKAIIYSCLLNSAIFLIAILICCYLQDAVKATSVTAIIIFGLSLYLGYGMMLRLPVGFLPTYQIRIVVSMKTFFQPIAILVGCIWSGILVLLSWIKFCKCDFK</sequence>
<keyword evidence="1" id="KW-0472">Membrane</keyword>
<evidence type="ECO:0000313" key="5">
    <source>
        <dbReference type="Proteomes" id="UP000286595"/>
    </source>
</evidence>
<dbReference type="RefSeq" id="WP_035403273.1">
    <property type="nucleotide sequence ID" value="NZ_CYXR01000027.1"/>
</dbReference>
<dbReference type="Proteomes" id="UP000095727">
    <property type="component" value="Unassembled WGS sequence"/>
</dbReference>
<keyword evidence="1" id="KW-0812">Transmembrane</keyword>
<evidence type="ECO:0000313" key="3">
    <source>
        <dbReference type="EMBL" id="RHG59889.1"/>
    </source>
</evidence>